<dbReference type="GO" id="GO:0003676">
    <property type="term" value="F:nucleic acid binding"/>
    <property type="evidence" value="ECO:0007669"/>
    <property type="project" value="InterPro"/>
</dbReference>
<evidence type="ECO:0000313" key="5">
    <source>
        <dbReference type="EMBL" id="QHT32035.1"/>
    </source>
</evidence>
<sequence length="169" mass="20381">MKTVSDPEAFRSKITSTIQLFVKDEIMSRNIEKGIYNKTIDTANYYKIIKKWENKFFVMLYIDKFKMIYFNLKNPEFLKRVLDKTFKTTELAFKSHQELYPEKWAQLIEDKKLRLENKYFPKIEASTDNFNCRKCKTNKCTYYQLQTRSADEPMTTYVTCLDCGIRWKC</sequence>
<organism evidence="5">
    <name type="scientific">viral metagenome</name>
    <dbReference type="NCBI Taxonomy" id="1070528"/>
    <lineage>
        <taxon>unclassified sequences</taxon>
        <taxon>metagenomes</taxon>
        <taxon>organismal metagenomes</taxon>
    </lineage>
</organism>
<accession>A0A6C0EXR9</accession>
<keyword evidence="3" id="KW-0862">Zinc</keyword>
<keyword evidence="1" id="KW-0479">Metal-binding</keyword>
<dbReference type="PANTHER" id="PTHR11477:SF0">
    <property type="entry name" value="IP08861P-RELATED"/>
    <property type="match status" value="1"/>
</dbReference>
<evidence type="ECO:0000256" key="1">
    <source>
        <dbReference type="ARBA" id="ARBA00022723"/>
    </source>
</evidence>
<dbReference type="SUPFAM" id="SSF46942">
    <property type="entry name" value="Elongation factor TFIIS domain 2"/>
    <property type="match status" value="1"/>
</dbReference>
<name>A0A6C0EXR9_9ZZZZ</name>
<dbReference type="Pfam" id="PF01096">
    <property type="entry name" value="Zn_ribbon_TFIIS"/>
    <property type="match status" value="1"/>
</dbReference>
<proteinExistence type="predicted"/>
<protein>
    <recommendedName>
        <fullName evidence="4">TFIIS-type domain-containing protein</fullName>
    </recommendedName>
</protein>
<dbReference type="InterPro" id="IPR003618">
    <property type="entry name" value="TFIIS_cen_dom"/>
</dbReference>
<dbReference type="InterPro" id="IPR035100">
    <property type="entry name" value="TF_IIS-typ"/>
</dbReference>
<dbReference type="Pfam" id="PF07500">
    <property type="entry name" value="TFIIS_M"/>
    <property type="match status" value="1"/>
</dbReference>
<dbReference type="GO" id="GO:0008270">
    <property type="term" value="F:zinc ion binding"/>
    <property type="evidence" value="ECO:0007669"/>
    <property type="project" value="UniProtKB-KW"/>
</dbReference>
<feature type="domain" description="TFIIS-type" evidence="4">
    <location>
        <begin position="128"/>
        <end position="168"/>
    </location>
</feature>
<dbReference type="PROSITE" id="PS00466">
    <property type="entry name" value="ZF_TFIIS_1"/>
    <property type="match status" value="1"/>
</dbReference>
<dbReference type="PROSITE" id="PS51133">
    <property type="entry name" value="ZF_TFIIS_2"/>
    <property type="match status" value="1"/>
</dbReference>
<dbReference type="Gene3D" id="2.20.25.10">
    <property type="match status" value="1"/>
</dbReference>
<dbReference type="GO" id="GO:0006351">
    <property type="term" value="P:DNA-templated transcription"/>
    <property type="evidence" value="ECO:0007669"/>
    <property type="project" value="InterPro"/>
</dbReference>
<dbReference type="SUPFAM" id="SSF57783">
    <property type="entry name" value="Zinc beta-ribbon"/>
    <property type="match status" value="1"/>
</dbReference>
<dbReference type="PIRSF" id="PIRSF006704">
    <property type="entry name" value="TF_IIS"/>
    <property type="match status" value="1"/>
</dbReference>
<dbReference type="GO" id="GO:0005634">
    <property type="term" value="C:nucleus"/>
    <property type="evidence" value="ECO:0007669"/>
    <property type="project" value="TreeGrafter"/>
</dbReference>
<reference evidence="5" key="1">
    <citation type="journal article" date="2020" name="Nature">
        <title>Giant virus diversity and host interactions through global metagenomics.</title>
        <authorList>
            <person name="Schulz F."/>
            <person name="Roux S."/>
            <person name="Paez-Espino D."/>
            <person name="Jungbluth S."/>
            <person name="Walsh D.A."/>
            <person name="Denef V.J."/>
            <person name="McMahon K.D."/>
            <person name="Konstantinidis K.T."/>
            <person name="Eloe-Fadrosh E.A."/>
            <person name="Kyrpides N.C."/>
            <person name="Woyke T."/>
        </authorList>
    </citation>
    <scope>NUCLEOTIDE SEQUENCE</scope>
    <source>
        <strain evidence="5">GVMAG-M-3300009159-65</strain>
    </source>
</reference>
<evidence type="ECO:0000259" key="4">
    <source>
        <dbReference type="PROSITE" id="PS51133"/>
    </source>
</evidence>
<dbReference type="CDD" id="cd13749">
    <property type="entry name" value="Zn-ribbon_TFIIS"/>
    <property type="match status" value="1"/>
</dbReference>
<dbReference type="InterPro" id="IPR001222">
    <property type="entry name" value="Znf_TFIIS"/>
</dbReference>
<dbReference type="AlphaFoldDB" id="A0A6C0EXR9"/>
<dbReference type="PANTHER" id="PTHR11477">
    <property type="entry name" value="TRANSCRIPTION FACTOR S-II ZINC FINGER DOMAIN-CONTAINING PROTEIN"/>
    <property type="match status" value="1"/>
</dbReference>
<keyword evidence="2" id="KW-0863">Zinc-finger</keyword>
<dbReference type="SMART" id="SM00440">
    <property type="entry name" value="ZnF_C2C2"/>
    <property type="match status" value="1"/>
</dbReference>
<evidence type="ECO:0000256" key="2">
    <source>
        <dbReference type="ARBA" id="ARBA00022771"/>
    </source>
</evidence>
<evidence type="ECO:0000256" key="3">
    <source>
        <dbReference type="ARBA" id="ARBA00022833"/>
    </source>
</evidence>
<dbReference type="InterPro" id="IPR036575">
    <property type="entry name" value="TFIIS_cen_dom_sf"/>
</dbReference>
<dbReference type="EMBL" id="MN738930">
    <property type="protein sequence ID" value="QHT32035.1"/>
    <property type="molecule type" value="Genomic_DNA"/>
</dbReference>